<feature type="domain" description="Flagellar basal body rod protein N-terminal" evidence="5">
    <location>
        <begin position="7"/>
        <end position="35"/>
    </location>
</feature>
<dbReference type="InterPro" id="IPR020013">
    <property type="entry name" value="Flagellar_FlgE/F/G"/>
</dbReference>
<keyword evidence="8" id="KW-0966">Cell projection</keyword>
<feature type="domain" description="Flagellar basal-body/hook protein C-terminal" evidence="6">
    <location>
        <begin position="194"/>
        <end position="238"/>
    </location>
</feature>
<evidence type="ECO:0000259" key="6">
    <source>
        <dbReference type="Pfam" id="PF06429"/>
    </source>
</evidence>
<name>A0A1I2E0J4_9RHOB</name>
<comment type="similarity">
    <text evidence="2 4">Belongs to the flagella basal body rod proteins family.</text>
</comment>
<dbReference type="Pfam" id="PF00460">
    <property type="entry name" value="Flg_bb_rod"/>
    <property type="match status" value="1"/>
</dbReference>
<evidence type="ECO:0000259" key="7">
    <source>
        <dbReference type="Pfam" id="PF22692"/>
    </source>
</evidence>
<dbReference type="NCBIfam" id="TIGR03506">
    <property type="entry name" value="FlgEFG_subfam"/>
    <property type="match status" value="1"/>
</dbReference>
<dbReference type="RefSeq" id="WP_245766395.1">
    <property type="nucleotide sequence ID" value="NZ_FOMW01000011.1"/>
</dbReference>
<evidence type="ECO:0000313" key="8">
    <source>
        <dbReference type="EMBL" id="SFE86197.1"/>
    </source>
</evidence>
<dbReference type="Pfam" id="PF06429">
    <property type="entry name" value="Flg_bbr_C"/>
    <property type="match status" value="1"/>
</dbReference>
<sequence length="244" mass="25550">MTNISYVSLSQATALERSLNMTAHNLANASTAGYKAIHPIYESVADQGGTREISYVRDKGTYLDLADGALVPTGNPLDIALSGEGWMAFQLDNGDTGYSRHGRLIVDVDGQLKTAAGRPLLDAGGGPVTIPQDIGQDITITAGGTITDRSGAILGTIGVVGIPQSAQMQPLGGGMYQLPAGAGGPEQLANPTIKQGFVESSNVEAVLEMTRLIDIQRAYENSVKLMSQDDDLTKTAIQRMGTIS</sequence>
<dbReference type="InterPro" id="IPR053967">
    <property type="entry name" value="LlgE_F_G-like_D1"/>
</dbReference>
<proteinExistence type="inferred from homology"/>
<keyword evidence="3 4" id="KW-0975">Bacterial flagellum</keyword>
<comment type="subcellular location">
    <subcellularLocation>
        <location evidence="1 4">Bacterial flagellum basal body</location>
    </subcellularLocation>
</comment>
<dbReference type="AlphaFoldDB" id="A0A1I2E0J4"/>
<keyword evidence="8" id="KW-0969">Cilium</keyword>
<keyword evidence="9" id="KW-1185">Reference proteome</keyword>
<dbReference type="InterPro" id="IPR010930">
    <property type="entry name" value="Flg_bb/hook_C_dom"/>
</dbReference>
<feature type="domain" description="Flagellar hook protein FlgE/F/G-like D1" evidence="7">
    <location>
        <begin position="80"/>
        <end position="147"/>
    </location>
</feature>
<evidence type="ECO:0000259" key="5">
    <source>
        <dbReference type="Pfam" id="PF00460"/>
    </source>
</evidence>
<keyword evidence="8" id="KW-0282">Flagellum</keyword>
<protein>
    <submittedName>
        <fullName evidence="8">Flagellar basal-body rod protein FlgF</fullName>
    </submittedName>
</protein>
<dbReference type="PANTHER" id="PTHR30435:SF19">
    <property type="entry name" value="FLAGELLAR BASAL-BODY ROD PROTEIN FLGG"/>
    <property type="match status" value="1"/>
</dbReference>
<organism evidence="8 9">
    <name type="scientific">Sulfitobacter brevis</name>
    <dbReference type="NCBI Taxonomy" id="74348"/>
    <lineage>
        <taxon>Bacteria</taxon>
        <taxon>Pseudomonadati</taxon>
        <taxon>Pseudomonadota</taxon>
        <taxon>Alphaproteobacteria</taxon>
        <taxon>Rhodobacterales</taxon>
        <taxon>Roseobacteraceae</taxon>
        <taxon>Sulfitobacter</taxon>
    </lineage>
</organism>
<gene>
    <name evidence="8" type="ORF">SAMN04488523_11173</name>
</gene>
<dbReference type="InterPro" id="IPR001444">
    <property type="entry name" value="Flag_bb_rod_N"/>
</dbReference>
<evidence type="ECO:0000256" key="3">
    <source>
        <dbReference type="ARBA" id="ARBA00023143"/>
    </source>
</evidence>
<evidence type="ECO:0000256" key="1">
    <source>
        <dbReference type="ARBA" id="ARBA00004117"/>
    </source>
</evidence>
<dbReference type="EMBL" id="FOMW01000011">
    <property type="protein sequence ID" value="SFE86197.1"/>
    <property type="molecule type" value="Genomic_DNA"/>
</dbReference>
<dbReference type="PANTHER" id="PTHR30435">
    <property type="entry name" value="FLAGELLAR PROTEIN"/>
    <property type="match status" value="1"/>
</dbReference>
<reference evidence="8 9" key="1">
    <citation type="submission" date="2016-10" db="EMBL/GenBank/DDBJ databases">
        <authorList>
            <person name="de Groot N.N."/>
        </authorList>
    </citation>
    <scope>NUCLEOTIDE SEQUENCE [LARGE SCALE GENOMIC DNA]</scope>
    <source>
        <strain evidence="8 9">DSM 11443</strain>
    </source>
</reference>
<dbReference type="SUPFAM" id="SSF117143">
    <property type="entry name" value="Flagellar hook protein flgE"/>
    <property type="match status" value="1"/>
</dbReference>
<evidence type="ECO:0000256" key="4">
    <source>
        <dbReference type="RuleBase" id="RU362116"/>
    </source>
</evidence>
<dbReference type="GO" id="GO:0009425">
    <property type="term" value="C:bacterial-type flagellum basal body"/>
    <property type="evidence" value="ECO:0007669"/>
    <property type="project" value="UniProtKB-SubCell"/>
</dbReference>
<accession>A0A1I2E0J4</accession>
<dbReference type="GO" id="GO:0071978">
    <property type="term" value="P:bacterial-type flagellum-dependent swarming motility"/>
    <property type="evidence" value="ECO:0007669"/>
    <property type="project" value="TreeGrafter"/>
</dbReference>
<dbReference type="STRING" id="74348.SAMN04488523_11173"/>
<evidence type="ECO:0000313" key="9">
    <source>
        <dbReference type="Proteomes" id="UP000198977"/>
    </source>
</evidence>
<dbReference type="Pfam" id="PF22692">
    <property type="entry name" value="LlgE_F_G_D1"/>
    <property type="match status" value="1"/>
</dbReference>
<evidence type="ECO:0000256" key="2">
    <source>
        <dbReference type="ARBA" id="ARBA00009677"/>
    </source>
</evidence>
<dbReference type="Proteomes" id="UP000198977">
    <property type="component" value="Unassembled WGS sequence"/>
</dbReference>
<dbReference type="InterPro" id="IPR037925">
    <property type="entry name" value="FlgE/F/G-like"/>
</dbReference>